<dbReference type="Proteomes" id="UP000310066">
    <property type="component" value="Unassembled WGS sequence"/>
</dbReference>
<dbReference type="OrthoDB" id="65716at2759"/>
<dbReference type="InterPro" id="IPR039057">
    <property type="entry name" value="Spo22/ZIP4"/>
</dbReference>
<name>A0A4U0UPH2_9PEZI</name>
<dbReference type="GO" id="GO:0090173">
    <property type="term" value="P:regulation of synaptonemal complex assembly"/>
    <property type="evidence" value="ECO:0007669"/>
    <property type="project" value="InterPro"/>
</dbReference>
<dbReference type="STRING" id="329885.A0A4U0UPH2"/>
<dbReference type="EMBL" id="NAJP01000049">
    <property type="protein sequence ID" value="TKA37821.1"/>
    <property type="molecule type" value="Genomic_DNA"/>
</dbReference>
<accession>A0A4U0UPH2</accession>
<dbReference type="PANTHER" id="PTHR40375">
    <property type="entry name" value="SPORULATION-SPECIFIC PROTEIN 22"/>
    <property type="match status" value="1"/>
</dbReference>
<evidence type="ECO:0000313" key="2">
    <source>
        <dbReference type="Proteomes" id="UP000310066"/>
    </source>
</evidence>
<proteinExistence type="predicted"/>
<sequence>MSRWLRLTFSIHLHDGNPGFALKVVQQAAGVAQKGYNHQADVYPLDELCWLATTAFNKSVDCLNTGDTEGAAPWIGAALDLARYADDGGSLHANLTHRTKAAEERMRAISARA</sequence>
<dbReference type="AlphaFoldDB" id="A0A4U0UPH2"/>
<protein>
    <submittedName>
        <fullName evidence="1">Uncharacterized protein</fullName>
    </submittedName>
</protein>
<dbReference type="PANTHER" id="PTHR40375:SF2">
    <property type="entry name" value="SPORULATION-SPECIFIC PROTEIN 22"/>
    <property type="match status" value="1"/>
</dbReference>
<reference evidence="1 2" key="1">
    <citation type="submission" date="2017-03" db="EMBL/GenBank/DDBJ databases">
        <title>Genomes of endolithic fungi from Antarctica.</title>
        <authorList>
            <person name="Coleine C."/>
            <person name="Masonjones S."/>
            <person name="Stajich J.E."/>
        </authorList>
    </citation>
    <scope>NUCLEOTIDE SEQUENCE [LARGE SCALE GENOMIC DNA]</scope>
    <source>
        <strain evidence="1 2">CCFEE 5311</strain>
    </source>
</reference>
<gene>
    <name evidence="1" type="ORF">B0A54_09823</name>
</gene>
<evidence type="ECO:0000313" key="1">
    <source>
        <dbReference type="EMBL" id="TKA37821.1"/>
    </source>
</evidence>
<comment type="caution">
    <text evidence="1">The sequence shown here is derived from an EMBL/GenBank/DDBJ whole genome shotgun (WGS) entry which is preliminary data.</text>
</comment>
<organism evidence="1 2">
    <name type="scientific">Friedmanniomyces endolithicus</name>
    <dbReference type="NCBI Taxonomy" id="329885"/>
    <lineage>
        <taxon>Eukaryota</taxon>
        <taxon>Fungi</taxon>
        <taxon>Dikarya</taxon>
        <taxon>Ascomycota</taxon>
        <taxon>Pezizomycotina</taxon>
        <taxon>Dothideomycetes</taxon>
        <taxon>Dothideomycetidae</taxon>
        <taxon>Mycosphaerellales</taxon>
        <taxon>Teratosphaeriaceae</taxon>
        <taxon>Friedmanniomyces</taxon>
    </lineage>
</organism>